<dbReference type="Gene3D" id="1.10.287.950">
    <property type="entry name" value="Methyl-accepting chemotaxis protein"/>
    <property type="match status" value="1"/>
</dbReference>
<dbReference type="EMBL" id="CP035033">
    <property type="protein sequence ID" value="QAB16139.1"/>
    <property type="molecule type" value="Genomic_DNA"/>
</dbReference>
<dbReference type="InterPro" id="IPR004089">
    <property type="entry name" value="MCPsignal_dom"/>
</dbReference>
<comment type="similarity">
    <text evidence="4">Belongs to the methyl-accepting chemotaxis (MCP) protein family.</text>
</comment>
<dbReference type="InterPro" id="IPR051310">
    <property type="entry name" value="MCP_chemotaxis"/>
</dbReference>
<dbReference type="Pfam" id="PF00015">
    <property type="entry name" value="MCPsignal"/>
    <property type="match status" value="1"/>
</dbReference>
<keyword evidence="3 5" id="KW-0807">Transducer</keyword>
<feature type="domain" description="HAMP" evidence="9">
    <location>
        <begin position="449"/>
        <end position="502"/>
    </location>
</feature>
<dbReference type="RefSeq" id="WP_128385406.1">
    <property type="nucleotide sequence ID" value="NZ_CP035033.1"/>
</dbReference>
<dbReference type="SUPFAM" id="SSF58104">
    <property type="entry name" value="Methyl-accepting chemotaxis protein (MCP) signaling domain"/>
    <property type="match status" value="2"/>
</dbReference>
<dbReference type="AlphaFoldDB" id="A0A410H5E8"/>
<dbReference type="InterPro" id="IPR003660">
    <property type="entry name" value="HAMP_dom"/>
</dbReference>
<keyword evidence="11" id="KW-1185">Reference proteome</keyword>
<evidence type="ECO:0000256" key="4">
    <source>
        <dbReference type="ARBA" id="ARBA00029447"/>
    </source>
</evidence>
<dbReference type="Gene3D" id="6.10.340.10">
    <property type="match status" value="1"/>
</dbReference>
<dbReference type="CDD" id="cd00130">
    <property type="entry name" value="PAS"/>
    <property type="match status" value="1"/>
</dbReference>
<feature type="transmembrane region" description="Helical" evidence="6">
    <location>
        <begin position="169"/>
        <end position="187"/>
    </location>
</feature>
<evidence type="ECO:0000259" key="9">
    <source>
        <dbReference type="PROSITE" id="PS50885"/>
    </source>
</evidence>
<comment type="subcellular location">
    <subcellularLocation>
        <location evidence="1">Membrane</location>
    </subcellularLocation>
</comment>
<dbReference type="InterPro" id="IPR035965">
    <property type="entry name" value="PAS-like_dom_sf"/>
</dbReference>
<dbReference type="CDD" id="cd11386">
    <property type="entry name" value="MCP_signal"/>
    <property type="match status" value="1"/>
</dbReference>
<evidence type="ECO:0000256" key="1">
    <source>
        <dbReference type="ARBA" id="ARBA00004370"/>
    </source>
</evidence>
<organism evidence="10 11">
    <name type="scientific">Hydrogenovibrio thermophilus</name>
    <dbReference type="NCBI Taxonomy" id="265883"/>
    <lineage>
        <taxon>Bacteria</taxon>
        <taxon>Pseudomonadati</taxon>
        <taxon>Pseudomonadota</taxon>
        <taxon>Gammaproteobacteria</taxon>
        <taxon>Thiotrichales</taxon>
        <taxon>Piscirickettsiaceae</taxon>
        <taxon>Hydrogenovibrio</taxon>
    </lineage>
</organism>
<proteinExistence type="inferred from homology"/>
<dbReference type="InterPro" id="IPR013655">
    <property type="entry name" value="PAS_fold_3"/>
</dbReference>
<dbReference type="Pfam" id="PF00672">
    <property type="entry name" value="HAMP"/>
    <property type="match status" value="1"/>
</dbReference>
<dbReference type="InterPro" id="IPR004090">
    <property type="entry name" value="Chemotax_Me-accpt_rcpt"/>
</dbReference>
<keyword evidence="6" id="KW-0812">Transmembrane</keyword>
<dbReference type="PANTHER" id="PTHR43531:SF14">
    <property type="entry name" value="METHYL-ACCEPTING CHEMOTAXIS PROTEIN I-RELATED"/>
    <property type="match status" value="1"/>
</dbReference>
<dbReference type="PRINTS" id="PR00260">
    <property type="entry name" value="CHEMTRNSDUCR"/>
</dbReference>
<dbReference type="PROSITE" id="PS50885">
    <property type="entry name" value="HAMP"/>
    <property type="match status" value="3"/>
</dbReference>
<feature type="domain" description="PAS" evidence="8">
    <location>
        <begin position="25"/>
        <end position="76"/>
    </location>
</feature>
<evidence type="ECO:0000313" key="11">
    <source>
        <dbReference type="Proteomes" id="UP000285478"/>
    </source>
</evidence>
<dbReference type="GO" id="GO:0007165">
    <property type="term" value="P:signal transduction"/>
    <property type="evidence" value="ECO:0007669"/>
    <property type="project" value="UniProtKB-KW"/>
</dbReference>
<dbReference type="KEGG" id="htr:EPV75_10930"/>
<dbReference type="Gene3D" id="1.20.120.1530">
    <property type="match status" value="1"/>
</dbReference>
<name>A0A410H5E8_9GAMM</name>
<evidence type="ECO:0000256" key="3">
    <source>
        <dbReference type="ARBA" id="ARBA00023224"/>
    </source>
</evidence>
<dbReference type="Pfam" id="PF08447">
    <property type="entry name" value="PAS_3"/>
    <property type="match status" value="1"/>
</dbReference>
<dbReference type="SMART" id="SM00283">
    <property type="entry name" value="MA"/>
    <property type="match status" value="1"/>
</dbReference>
<gene>
    <name evidence="10" type="ORF">EPV75_10930</name>
</gene>
<dbReference type="Pfam" id="PF18947">
    <property type="entry name" value="HAMP_2"/>
    <property type="match status" value="1"/>
</dbReference>
<keyword evidence="6" id="KW-1133">Transmembrane helix</keyword>
<dbReference type="PROSITE" id="PS50112">
    <property type="entry name" value="PAS"/>
    <property type="match status" value="1"/>
</dbReference>
<keyword evidence="2" id="KW-0488">Methylation</keyword>
<dbReference type="CDD" id="cd06225">
    <property type="entry name" value="HAMP"/>
    <property type="match status" value="2"/>
</dbReference>
<feature type="transmembrane region" description="Helical" evidence="6">
    <location>
        <begin position="423"/>
        <end position="445"/>
    </location>
</feature>
<dbReference type="GO" id="GO:0004888">
    <property type="term" value="F:transmembrane signaling receptor activity"/>
    <property type="evidence" value="ECO:0007669"/>
    <property type="project" value="InterPro"/>
</dbReference>
<dbReference type="FunFam" id="1.10.287.950:FF:000001">
    <property type="entry name" value="Methyl-accepting chemotaxis sensory transducer"/>
    <property type="match status" value="1"/>
</dbReference>
<dbReference type="GO" id="GO:0006935">
    <property type="term" value="P:chemotaxis"/>
    <property type="evidence" value="ECO:0007669"/>
    <property type="project" value="InterPro"/>
</dbReference>
<evidence type="ECO:0000256" key="2">
    <source>
        <dbReference type="ARBA" id="ARBA00022481"/>
    </source>
</evidence>
<evidence type="ECO:0000313" key="10">
    <source>
        <dbReference type="EMBL" id="QAB16139.1"/>
    </source>
</evidence>
<dbReference type="PROSITE" id="PS50111">
    <property type="entry name" value="CHEMOTAXIS_TRANSDUC_2"/>
    <property type="match status" value="1"/>
</dbReference>
<dbReference type="Gene3D" id="1.20.120.30">
    <property type="entry name" value="Aspartate receptor, ligand-binding domain"/>
    <property type="match status" value="1"/>
</dbReference>
<evidence type="ECO:0000259" key="7">
    <source>
        <dbReference type="PROSITE" id="PS50111"/>
    </source>
</evidence>
<feature type="domain" description="HAMP" evidence="9">
    <location>
        <begin position="504"/>
        <end position="547"/>
    </location>
</feature>
<evidence type="ECO:0000259" key="8">
    <source>
        <dbReference type="PROSITE" id="PS50112"/>
    </source>
</evidence>
<dbReference type="Gene3D" id="3.30.450.20">
    <property type="entry name" value="PAS domain"/>
    <property type="match status" value="1"/>
</dbReference>
<accession>A0A410H5E8</accession>
<feature type="domain" description="Methyl-accepting transducer" evidence="7">
    <location>
        <begin position="687"/>
        <end position="916"/>
    </location>
</feature>
<protein>
    <submittedName>
        <fullName evidence="10">PAS domain S-box protein</fullName>
    </submittedName>
</protein>
<keyword evidence="6" id="KW-0472">Membrane</keyword>
<dbReference type="NCBIfam" id="TIGR00229">
    <property type="entry name" value="sensory_box"/>
    <property type="match status" value="1"/>
</dbReference>
<dbReference type="GO" id="GO:0005886">
    <property type="term" value="C:plasma membrane"/>
    <property type="evidence" value="ECO:0007669"/>
    <property type="project" value="TreeGrafter"/>
</dbReference>
<reference evidence="10 11" key="1">
    <citation type="journal article" date="2018" name="Environ. Microbiol.">
        <title>Genomes of ubiquitous marine and hypersaline Hydrogenovibrio, Thiomicrorhabdus and Thiomicrospira spp. encode a diversity of mechanisms to sustain chemolithoautotrophy in heterogeneous environments.</title>
        <authorList>
            <person name="Scott K.M."/>
            <person name="Williams J."/>
            <person name="Porter C.M.B."/>
            <person name="Russel S."/>
            <person name="Harmer T.L."/>
            <person name="Paul J.H."/>
            <person name="Antonen K.M."/>
            <person name="Bridges M.K."/>
            <person name="Camper G.J."/>
            <person name="Campla C.K."/>
            <person name="Casella L.G."/>
            <person name="Chase E."/>
            <person name="Conrad J.W."/>
            <person name="Cruz M.C."/>
            <person name="Dunlap D.S."/>
            <person name="Duran L."/>
            <person name="Fahsbender E.M."/>
            <person name="Goldsmith D.B."/>
            <person name="Keeley R.F."/>
            <person name="Kondoff M.R."/>
            <person name="Kussy B.I."/>
            <person name="Lane M.K."/>
            <person name="Lawler S."/>
            <person name="Leigh B.A."/>
            <person name="Lewis C."/>
            <person name="Lostal L.M."/>
            <person name="Marking D."/>
            <person name="Mancera P.A."/>
            <person name="McClenthan E.C."/>
            <person name="McIntyre E.A."/>
            <person name="Mine J.A."/>
            <person name="Modi S."/>
            <person name="Moore B.D."/>
            <person name="Morgan W.A."/>
            <person name="Nelson K.M."/>
            <person name="Nguyen K.N."/>
            <person name="Ogburn N."/>
            <person name="Parrino D.G."/>
            <person name="Pedapudi A.D."/>
            <person name="Pelham R.P."/>
            <person name="Preece A.M."/>
            <person name="Rampersad E.A."/>
            <person name="Richardson J.C."/>
            <person name="Rodgers C.M."/>
            <person name="Schaffer B.L."/>
            <person name="Sheridan N.E."/>
            <person name="Solone M.R."/>
            <person name="Staley Z.R."/>
            <person name="Tabuchi M."/>
            <person name="Waide R.J."/>
            <person name="Wanjugi P.W."/>
            <person name="Young S."/>
            <person name="Clum A."/>
            <person name="Daum C."/>
            <person name="Huntemann M."/>
            <person name="Ivanova N."/>
            <person name="Kyrpides N."/>
            <person name="Mikhailova N."/>
            <person name="Palaniappan K."/>
            <person name="Pillay M."/>
            <person name="Reddy T.B.K."/>
            <person name="Shapiro N."/>
            <person name="Stamatis D."/>
            <person name="Varghese N."/>
            <person name="Woyke T."/>
            <person name="Boden R."/>
            <person name="Freyermuth S.K."/>
            <person name="Kerfeld C.A."/>
        </authorList>
    </citation>
    <scope>NUCLEOTIDE SEQUENCE [LARGE SCALE GENOMIC DNA]</scope>
    <source>
        <strain evidence="10 11">JR-2</strain>
    </source>
</reference>
<evidence type="ECO:0000256" key="5">
    <source>
        <dbReference type="PROSITE-ProRule" id="PRU00284"/>
    </source>
</evidence>
<dbReference type="PANTHER" id="PTHR43531">
    <property type="entry name" value="PROTEIN ICFG"/>
    <property type="match status" value="1"/>
</dbReference>
<evidence type="ECO:0000256" key="6">
    <source>
        <dbReference type="SAM" id="Phobius"/>
    </source>
</evidence>
<dbReference type="Proteomes" id="UP000285478">
    <property type="component" value="Chromosome"/>
</dbReference>
<dbReference type="InterPro" id="IPR000014">
    <property type="entry name" value="PAS"/>
</dbReference>
<feature type="domain" description="HAMP" evidence="9">
    <location>
        <begin position="585"/>
        <end position="637"/>
    </location>
</feature>
<sequence length="1076" mass="118409">MRDNGPVTQQEYQIPQGYILVSETDLQGNIVYANEAFIEVSGYTWAELKGQPHNMIRHPDVPGKVFEDLWACLKRGEPWHQYVKNRRKNGDHYWVEANIAPVVENGEIVGYKSVRNPIKNDEVELAESAYRLIQNGQRLIKKGALVTPLSQRLARWSPLPQKSIMGKTILPLIVMAIVWSAALQLYLQNVADNLYAGAVVERQELLLKNLDSEIASQSQIALTNAVGIAGNSAVIYGLYDHQDTVLWQILQVNHDQYVKRANMPGIGLAIFDENLKQVASSGVPIALDSIPNEPITRITFQPEGGFIQALVPVPYGDKTIGLVGVSLPLQQIAGLEKESRHHYAALDLAKDLSFSFAKGFEDSKLKALMGQADRTQLVENGYAVVGNDFLVLGKIHAGDQVIGAHLISEPMNILDKLLSDTYFMIYVAQAAMSGGFILLLIQVFWRMRNYVLKPMSRLTQKLSIASEEGSLSVRADVVVDDEIGQMARNFNHYVTSVQHLMISVSDMISALSKGDLQYRIKADAKGDLNILKGQVNHSAQNIQNVISELERAIQCLIEATYDFETQAHFEGDFKVMVDDLQNAMRNTHEAVSGINETMKAIAEGNFSSRLTTPLTGELDSLKRNINESLDQLEAGITEAVEVVVAQSEGDLTRRVEGQYLGKIGVMKDAINTSLENMGRAISELMVSSRTVNDASDQIASGSSDLSDRIQNQAATLQDTVMSMDMITQTVRKNAENANEASALASAAKQQADDGAEVMSQTMVSMKELSESSQKISDIIGLIDSIAFQTNLLALNAAVEAARAGEQGRGFAVVAGEVRTLAGKSADAAKEIRSLIETSVNQVAHSETLVQRSEREFASIVEVILKMHQFISDIALANGEQTQSVEQINRAIEGMDGVTQQNAALVEETAAAADTLRGEADQMRSQVGFFHLQKDTMGRGLTRGQAVIESFKVDHSALAKSESEDSWDRALVRRAFKNWVNKLQAHVNDIGSASRADFDNPTGFTHWLQGEGRERYGDVAEFALMAQLYPNLRKDLMKAYDLKAEGQDDEAKVHFIIVQELSNSILDLMDALEKKLA</sequence>
<dbReference type="SUPFAM" id="SSF55785">
    <property type="entry name" value="PYP-like sensor domain (PAS domain)"/>
    <property type="match status" value="1"/>
</dbReference>
<dbReference type="SMART" id="SM00304">
    <property type="entry name" value="HAMP"/>
    <property type="match status" value="2"/>
</dbReference>